<keyword evidence="1" id="KW-0472">Membrane</keyword>
<sequence>MEKKYIFLNLIGILTPLMVWAIISLPSDPYNDELRGNPPPQCIGNRYLVRKDIATPGVSKQECNNYAHSKNTETVQFEVYTYTPCRLEEYHLWTYCPSLDSAMALTAKKILVPRGEGIQLDWSLNNYNIANFEEQCAISGKAPGNESLGKFFGNFSEQSLRGSFRYDYAPRKIYTFEFECTGITDNRQSLDIKTIKKSAEVYIGDIRNPHINEFEITPATITRGESVKLSWDIKDGYGISINEGNQIIGSNFKSIGDIYDKPTFSTSYTITASGEFPEQKSVSKTIPLTVLIPPKPSVNIKVEPAVIKEGESATLSWTSGNSTSLSINQGIGRVEASGSKKVSPRTTTLYTITAEGKSDTGTAQHSATLKVVPAITPGGTAPEIKEPEFIEPPPMEESVAIPAPKEELKLDLKINGQDGPLTMGAPASFNLSWNLDKYCLAYGSWLGIKRSAGAEQRSESKAGTYTYKMYCPGVGGDEVTVNLVGGTKAPVALPVAEASISADGKNFSRSVRVVQGKPIKLWISAGYDISGDKIASRDETGKWTRLMSSGGSCEWNSALNKEPVFSGVTFDPESPKDCALYLGEATFYDKPGVYQYKVLRLVQNNGKISNIAYVNIAVTEPPPPDSAPVIDFRINGSENGQVKLGAPSEYVLSWNVKNADSCSASDAWDGEKSIGGSQKFFASSKRTLTYTITCRGKLGTTEKSVTLQVAELPVCEFSALPNVLDKSSVFERQSILSWKCQFANSCSIAPTVDIKKATFGSIRVSPKTTTAYTLSCENLEGTSSFDQVVEVR</sequence>
<protein>
    <recommendedName>
        <fullName evidence="4">BIG2 domain-containing protein</fullName>
    </recommendedName>
</protein>
<keyword evidence="1" id="KW-1133">Transmembrane helix</keyword>
<reference evidence="2 3" key="1">
    <citation type="journal article" date="2016" name="Nat. Commun.">
        <title>Thousands of microbial genomes shed light on interconnected biogeochemical processes in an aquifer system.</title>
        <authorList>
            <person name="Anantharaman K."/>
            <person name="Brown C.T."/>
            <person name="Hug L.A."/>
            <person name="Sharon I."/>
            <person name="Castelle C.J."/>
            <person name="Probst A.J."/>
            <person name="Thomas B.C."/>
            <person name="Singh A."/>
            <person name="Wilkins M.J."/>
            <person name="Karaoz U."/>
            <person name="Brodie E.L."/>
            <person name="Williams K.H."/>
            <person name="Hubbard S.S."/>
            <person name="Banfield J.F."/>
        </authorList>
    </citation>
    <scope>NUCLEOTIDE SEQUENCE [LARGE SCALE GENOMIC DNA]</scope>
</reference>
<proteinExistence type="predicted"/>
<keyword evidence="1" id="KW-0812">Transmembrane</keyword>
<dbReference type="STRING" id="1798404.A3B92_03230"/>
<accession>A0A1G1ZG97</accession>
<evidence type="ECO:0000313" key="3">
    <source>
        <dbReference type="Proteomes" id="UP000177960"/>
    </source>
</evidence>
<dbReference type="EMBL" id="MHJG01000020">
    <property type="protein sequence ID" value="OGY63638.1"/>
    <property type="molecule type" value="Genomic_DNA"/>
</dbReference>
<name>A0A1G1ZG97_9BACT</name>
<gene>
    <name evidence="2" type="ORF">A3B92_03230</name>
</gene>
<evidence type="ECO:0008006" key="4">
    <source>
        <dbReference type="Google" id="ProtNLM"/>
    </source>
</evidence>
<evidence type="ECO:0000256" key="1">
    <source>
        <dbReference type="SAM" id="Phobius"/>
    </source>
</evidence>
<evidence type="ECO:0000313" key="2">
    <source>
        <dbReference type="EMBL" id="OGY63638.1"/>
    </source>
</evidence>
<feature type="transmembrane region" description="Helical" evidence="1">
    <location>
        <begin position="7"/>
        <end position="25"/>
    </location>
</feature>
<organism evidence="2 3">
    <name type="scientific">Candidatus Harrisonbacteria bacterium RIFCSPHIGHO2_02_FULL_42_16</name>
    <dbReference type="NCBI Taxonomy" id="1798404"/>
    <lineage>
        <taxon>Bacteria</taxon>
        <taxon>Candidatus Harrisoniibacteriota</taxon>
    </lineage>
</organism>
<dbReference type="Proteomes" id="UP000177960">
    <property type="component" value="Unassembled WGS sequence"/>
</dbReference>
<dbReference type="AlphaFoldDB" id="A0A1G1ZG97"/>
<comment type="caution">
    <text evidence="2">The sequence shown here is derived from an EMBL/GenBank/DDBJ whole genome shotgun (WGS) entry which is preliminary data.</text>
</comment>